<name>A0A0L9VLW3_PHAAN</name>
<evidence type="ECO:0000313" key="2">
    <source>
        <dbReference type="Proteomes" id="UP000053144"/>
    </source>
</evidence>
<accession>A0A0L9VLW3</accession>
<dbReference type="EMBL" id="CM003380">
    <property type="protein sequence ID" value="KOM55892.1"/>
    <property type="molecule type" value="Genomic_DNA"/>
</dbReference>
<dbReference type="AlphaFoldDB" id="A0A0L9VLW3"/>
<proteinExistence type="predicted"/>
<protein>
    <submittedName>
        <fullName evidence="1">Uncharacterized protein</fullName>
    </submittedName>
</protein>
<reference evidence="2" key="1">
    <citation type="journal article" date="2015" name="Proc. Natl. Acad. Sci. U.S.A.">
        <title>Genome sequencing of adzuki bean (Vigna angularis) provides insight into high starch and low fat accumulation and domestication.</title>
        <authorList>
            <person name="Yang K."/>
            <person name="Tian Z."/>
            <person name="Chen C."/>
            <person name="Luo L."/>
            <person name="Zhao B."/>
            <person name="Wang Z."/>
            <person name="Yu L."/>
            <person name="Li Y."/>
            <person name="Sun Y."/>
            <person name="Li W."/>
            <person name="Chen Y."/>
            <person name="Li Y."/>
            <person name="Zhang Y."/>
            <person name="Ai D."/>
            <person name="Zhao J."/>
            <person name="Shang C."/>
            <person name="Ma Y."/>
            <person name="Wu B."/>
            <person name="Wang M."/>
            <person name="Gao L."/>
            <person name="Sun D."/>
            <person name="Zhang P."/>
            <person name="Guo F."/>
            <person name="Wang W."/>
            <person name="Li Y."/>
            <person name="Wang J."/>
            <person name="Varshney R.K."/>
            <person name="Wang J."/>
            <person name="Ling H.Q."/>
            <person name="Wan P."/>
        </authorList>
    </citation>
    <scope>NUCLEOTIDE SEQUENCE</scope>
    <source>
        <strain evidence="2">cv. Jingnong 6</strain>
    </source>
</reference>
<sequence>MHQHTLEEDRNGFYEAFYSAFDDQSAAMNSILKGKELFTQQVIAELCSNFIFWNLIF</sequence>
<evidence type="ECO:0000313" key="1">
    <source>
        <dbReference type="EMBL" id="KOM55892.1"/>
    </source>
</evidence>
<dbReference type="Proteomes" id="UP000053144">
    <property type="component" value="Chromosome 10"/>
</dbReference>
<dbReference type="Gramene" id="KOM55892">
    <property type="protein sequence ID" value="KOM55892"/>
    <property type="gene ID" value="LR48_Vigan10g178400"/>
</dbReference>
<organism evidence="1 2">
    <name type="scientific">Phaseolus angularis</name>
    <name type="common">Azuki bean</name>
    <name type="synonym">Vigna angularis</name>
    <dbReference type="NCBI Taxonomy" id="3914"/>
    <lineage>
        <taxon>Eukaryota</taxon>
        <taxon>Viridiplantae</taxon>
        <taxon>Streptophyta</taxon>
        <taxon>Embryophyta</taxon>
        <taxon>Tracheophyta</taxon>
        <taxon>Spermatophyta</taxon>
        <taxon>Magnoliopsida</taxon>
        <taxon>eudicotyledons</taxon>
        <taxon>Gunneridae</taxon>
        <taxon>Pentapetalae</taxon>
        <taxon>rosids</taxon>
        <taxon>fabids</taxon>
        <taxon>Fabales</taxon>
        <taxon>Fabaceae</taxon>
        <taxon>Papilionoideae</taxon>
        <taxon>50 kb inversion clade</taxon>
        <taxon>NPAAA clade</taxon>
        <taxon>indigoferoid/millettioid clade</taxon>
        <taxon>Phaseoleae</taxon>
        <taxon>Vigna</taxon>
    </lineage>
</organism>
<gene>
    <name evidence="1" type="ORF">LR48_Vigan10g178400</name>
</gene>